<dbReference type="Proteomes" id="UP000663918">
    <property type="component" value="Chromosome"/>
</dbReference>
<keyword evidence="3" id="KW-1185">Reference proteome</keyword>
<dbReference type="EMBL" id="CP062222">
    <property type="protein sequence ID" value="QTC91356.1"/>
    <property type="molecule type" value="Genomic_DNA"/>
</dbReference>
<keyword evidence="1" id="KW-0812">Transmembrane</keyword>
<dbReference type="AlphaFoldDB" id="A0A975C4X8"/>
<gene>
    <name evidence="2" type="ORF">IFJ75_19540</name>
</gene>
<sequence>MTGGREETRAPQGLQWAREVWVGVVGLVLGVALVAGLTEDMGRRVCGGAASIPGAAVLLGCDR</sequence>
<reference evidence="2" key="1">
    <citation type="submission" date="2020-09" db="EMBL/GenBank/DDBJ databases">
        <title>Brevundimonas sp. LVF2 isolated from a puddle in Goettingen, Germany.</title>
        <authorList>
            <person name="Friedrich I."/>
            <person name="Klassen A."/>
            <person name="Hannes N."/>
            <person name="Schneider D."/>
            <person name="Hertel R."/>
            <person name="Daniel R."/>
        </authorList>
    </citation>
    <scope>NUCLEOTIDE SEQUENCE</scope>
    <source>
        <strain evidence="2">LVF2</strain>
    </source>
</reference>
<name>A0A975C4X8_9CAUL</name>
<evidence type="ECO:0000313" key="3">
    <source>
        <dbReference type="Proteomes" id="UP000663918"/>
    </source>
</evidence>
<proteinExistence type="predicted"/>
<organism evidence="2 3">
    <name type="scientific">Brevundimonas goettingensis</name>
    <dbReference type="NCBI Taxonomy" id="2774190"/>
    <lineage>
        <taxon>Bacteria</taxon>
        <taxon>Pseudomonadati</taxon>
        <taxon>Pseudomonadota</taxon>
        <taxon>Alphaproteobacteria</taxon>
        <taxon>Caulobacterales</taxon>
        <taxon>Caulobacteraceae</taxon>
        <taxon>Brevundimonas</taxon>
    </lineage>
</organism>
<feature type="transmembrane region" description="Helical" evidence="1">
    <location>
        <begin position="20"/>
        <end position="38"/>
    </location>
</feature>
<protein>
    <submittedName>
        <fullName evidence="2">Uncharacterized protein</fullName>
    </submittedName>
</protein>
<evidence type="ECO:0000256" key="1">
    <source>
        <dbReference type="SAM" id="Phobius"/>
    </source>
</evidence>
<dbReference type="KEGG" id="bgoe:IFJ75_19540"/>
<accession>A0A975C4X8</accession>
<keyword evidence="1" id="KW-1133">Transmembrane helix</keyword>
<evidence type="ECO:0000313" key="2">
    <source>
        <dbReference type="EMBL" id="QTC91356.1"/>
    </source>
</evidence>
<dbReference type="RefSeq" id="WP_207870531.1">
    <property type="nucleotide sequence ID" value="NZ_CP062222.1"/>
</dbReference>
<keyword evidence="1" id="KW-0472">Membrane</keyword>